<proteinExistence type="predicted"/>
<evidence type="ECO:0000256" key="1">
    <source>
        <dbReference type="SAM" id="MobiDB-lite"/>
    </source>
</evidence>
<evidence type="ECO:0000313" key="3">
    <source>
        <dbReference type="Proteomes" id="UP000053263"/>
    </source>
</evidence>
<accession>A0A0C9T284</accession>
<sequence length="182" mass="21784">MATPEERATSATALRPRGPSKPLDEFSALWEENVRLRSENAKLARLEKQASAELLAHTEQFRKEHLRFEEKQEEQGRLRAEITRLSTLVEEKEGEWEEERERLMEWIEELEEDARCEAEYDRERWEDTERELEAERQWSKVVAEELEHRNGELVTESETLREELKRVKCKVERDTIAMDRCI</sequence>
<keyword evidence="3" id="KW-1185">Reference proteome</keyword>
<feature type="region of interest" description="Disordered" evidence="1">
    <location>
        <begin position="1"/>
        <end position="23"/>
    </location>
</feature>
<gene>
    <name evidence="2" type="ORF">PLICRDRAFT_47250</name>
</gene>
<reference evidence="2 3" key="1">
    <citation type="submission" date="2014-06" db="EMBL/GenBank/DDBJ databases">
        <title>Evolutionary Origins and Diversification of the Mycorrhizal Mutualists.</title>
        <authorList>
            <consortium name="DOE Joint Genome Institute"/>
            <consortium name="Mycorrhizal Genomics Consortium"/>
            <person name="Kohler A."/>
            <person name="Kuo A."/>
            <person name="Nagy L.G."/>
            <person name="Floudas D."/>
            <person name="Copeland A."/>
            <person name="Barry K.W."/>
            <person name="Cichocki N."/>
            <person name="Veneault-Fourrey C."/>
            <person name="LaButti K."/>
            <person name="Lindquist E.A."/>
            <person name="Lipzen A."/>
            <person name="Lundell T."/>
            <person name="Morin E."/>
            <person name="Murat C."/>
            <person name="Riley R."/>
            <person name="Ohm R."/>
            <person name="Sun H."/>
            <person name="Tunlid A."/>
            <person name="Henrissat B."/>
            <person name="Grigoriev I.V."/>
            <person name="Hibbett D.S."/>
            <person name="Martin F."/>
        </authorList>
    </citation>
    <scope>NUCLEOTIDE SEQUENCE [LARGE SCALE GENOMIC DNA]</scope>
    <source>
        <strain evidence="2 3">FD-325 SS-3</strain>
    </source>
</reference>
<evidence type="ECO:0000313" key="2">
    <source>
        <dbReference type="EMBL" id="KII83359.1"/>
    </source>
</evidence>
<name>A0A0C9T284_PLICR</name>
<dbReference type="Proteomes" id="UP000053263">
    <property type="component" value="Unassembled WGS sequence"/>
</dbReference>
<dbReference type="EMBL" id="KN832578">
    <property type="protein sequence ID" value="KII83359.1"/>
    <property type="molecule type" value="Genomic_DNA"/>
</dbReference>
<protein>
    <submittedName>
        <fullName evidence="2">Uncharacterized protein</fullName>
    </submittedName>
</protein>
<dbReference type="AlphaFoldDB" id="A0A0C9T284"/>
<dbReference type="HOGENOM" id="CLU_1482595_0_0_1"/>
<organism evidence="2 3">
    <name type="scientific">Plicaturopsis crispa FD-325 SS-3</name>
    <dbReference type="NCBI Taxonomy" id="944288"/>
    <lineage>
        <taxon>Eukaryota</taxon>
        <taxon>Fungi</taxon>
        <taxon>Dikarya</taxon>
        <taxon>Basidiomycota</taxon>
        <taxon>Agaricomycotina</taxon>
        <taxon>Agaricomycetes</taxon>
        <taxon>Agaricomycetidae</taxon>
        <taxon>Amylocorticiales</taxon>
        <taxon>Amylocorticiaceae</taxon>
        <taxon>Plicatura</taxon>
        <taxon>Plicaturopsis crispa</taxon>
    </lineage>
</organism>